<reference evidence="1" key="1">
    <citation type="submission" date="2014-11" db="EMBL/GenBank/DDBJ databases">
        <authorList>
            <person name="Amaro Gonzalez C."/>
        </authorList>
    </citation>
    <scope>NUCLEOTIDE SEQUENCE</scope>
</reference>
<proteinExistence type="predicted"/>
<sequence length="38" mass="4480">MHILVFPFQMNSSKFSEGYCQIKLMNTWNQSVSLERGK</sequence>
<evidence type="ECO:0000313" key="1">
    <source>
        <dbReference type="EMBL" id="JAH77151.1"/>
    </source>
</evidence>
<protein>
    <submittedName>
        <fullName evidence="1">Uncharacterized protein</fullName>
    </submittedName>
</protein>
<name>A0A0E9VGK3_ANGAN</name>
<accession>A0A0E9VGK3</accession>
<dbReference type="AlphaFoldDB" id="A0A0E9VGK3"/>
<organism evidence="1">
    <name type="scientific">Anguilla anguilla</name>
    <name type="common">European freshwater eel</name>
    <name type="synonym">Muraena anguilla</name>
    <dbReference type="NCBI Taxonomy" id="7936"/>
    <lineage>
        <taxon>Eukaryota</taxon>
        <taxon>Metazoa</taxon>
        <taxon>Chordata</taxon>
        <taxon>Craniata</taxon>
        <taxon>Vertebrata</taxon>
        <taxon>Euteleostomi</taxon>
        <taxon>Actinopterygii</taxon>
        <taxon>Neopterygii</taxon>
        <taxon>Teleostei</taxon>
        <taxon>Anguilliformes</taxon>
        <taxon>Anguillidae</taxon>
        <taxon>Anguilla</taxon>
    </lineage>
</organism>
<reference evidence="1" key="2">
    <citation type="journal article" date="2015" name="Fish Shellfish Immunol.">
        <title>Early steps in the European eel (Anguilla anguilla)-Vibrio vulnificus interaction in the gills: Role of the RtxA13 toxin.</title>
        <authorList>
            <person name="Callol A."/>
            <person name="Pajuelo D."/>
            <person name="Ebbesson L."/>
            <person name="Teles M."/>
            <person name="MacKenzie S."/>
            <person name="Amaro C."/>
        </authorList>
    </citation>
    <scope>NUCLEOTIDE SEQUENCE</scope>
</reference>
<dbReference type="EMBL" id="GBXM01031426">
    <property type="protein sequence ID" value="JAH77151.1"/>
    <property type="molecule type" value="Transcribed_RNA"/>
</dbReference>